<comment type="similarity">
    <text evidence="1 2">Belongs to the universal stress protein A family.</text>
</comment>
<evidence type="ECO:0000256" key="1">
    <source>
        <dbReference type="ARBA" id="ARBA00008791"/>
    </source>
</evidence>
<keyword evidence="5" id="KW-1185">Reference proteome</keyword>
<evidence type="ECO:0000256" key="2">
    <source>
        <dbReference type="PIRNR" id="PIRNR006276"/>
    </source>
</evidence>
<dbReference type="PIRSF" id="PIRSF006276">
    <property type="entry name" value="UspA"/>
    <property type="match status" value="1"/>
</dbReference>
<gene>
    <name evidence="4" type="ORF">LG368_06565</name>
</gene>
<dbReference type="InterPro" id="IPR006016">
    <property type="entry name" value="UspA"/>
</dbReference>
<proteinExistence type="inferred from homology"/>
<keyword evidence="2" id="KW-0963">Cytoplasm</keyword>
<dbReference type="AlphaFoldDB" id="A0A9X1LCJ9"/>
<dbReference type="Gene3D" id="3.40.50.620">
    <property type="entry name" value="HUPs"/>
    <property type="match status" value="1"/>
</dbReference>
<reference evidence="4" key="1">
    <citation type="submission" date="2021-10" db="EMBL/GenBank/DDBJ databases">
        <title>Marinomonas pontica sp. nov., isolated from the Black Sea.</title>
        <authorList>
            <person name="Zhao L.-H."/>
            <person name="Xue J.-H."/>
        </authorList>
    </citation>
    <scope>NUCLEOTIDE SEQUENCE</scope>
    <source>
        <strain evidence="4">E8</strain>
    </source>
</reference>
<dbReference type="CDD" id="cd00293">
    <property type="entry name" value="USP-like"/>
    <property type="match status" value="1"/>
</dbReference>
<comment type="caution">
    <text evidence="4">The sequence shown here is derived from an EMBL/GenBank/DDBJ whole genome shotgun (WGS) entry which is preliminary data.</text>
</comment>
<evidence type="ECO:0000259" key="3">
    <source>
        <dbReference type="Pfam" id="PF00582"/>
    </source>
</evidence>
<dbReference type="RefSeq" id="WP_226753935.1">
    <property type="nucleotide sequence ID" value="NZ_JAJATW010000007.1"/>
</dbReference>
<dbReference type="SUPFAM" id="SSF52402">
    <property type="entry name" value="Adenine nucleotide alpha hydrolases-like"/>
    <property type="match status" value="1"/>
</dbReference>
<dbReference type="InterPro" id="IPR014729">
    <property type="entry name" value="Rossmann-like_a/b/a_fold"/>
</dbReference>
<organism evidence="4 5">
    <name type="scientific">Marinomonas algarum</name>
    <dbReference type="NCBI Taxonomy" id="2883105"/>
    <lineage>
        <taxon>Bacteria</taxon>
        <taxon>Pseudomonadati</taxon>
        <taxon>Pseudomonadota</taxon>
        <taxon>Gammaproteobacteria</taxon>
        <taxon>Oceanospirillales</taxon>
        <taxon>Oceanospirillaceae</taxon>
        <taxon>Marinomonas</taxon>
    </lineage>
</organism>
<evidence type="ECO:0000313" key="4">
    <source>
        <dbReference type="EMBL" id="MCB5161562.1"/>
    </source>
</evidence>
<dbReference type="InterPro" id="IPR006015">
    <property type="entry name" value="Universal_stress_UspA"/>
</dbReference>
<dbReference type="Pfam" id="PF00582">
    <property type="entry name" value="Usp"/>
    <property type="match status" value="1"/>
</dbReference>
<comment type="subcellular location">
    <subcellularLocation>
        <location evidence="2">Cytoplasm</location>
    </subcellularLocation>
</comment>
<protein>
    <recommendedName>
        <fullName evidence="2">Universal stress protein</fullName>
    </recommendedName>
</protein>
<dbReference type="EMBL" id="JAJATW010000007">
    <property type="protein sequence ID" value="MCB5161562.1"/>
    <property type="molecule type" value="Genomic_DNA"/>
</dbReference>
<feature type="domain" description="UspA" evidence="3">
    <location>
        <begin position="1"/>
        <end position="141"/>
    </location>
</feature>
<dbReference type="GO" id="GO:0005737">
    <property type="term" value="C:cytoplasm"/>
    <property type="evidence" value="ECO:0007669"/>
    <property type="project" value="UniProtKB-SubCell"/>
</dbReference>
<dbReference type="Proteomes" id="UP001139095">
    <property type="component" value="Unassembled WGS sequence"/>
</dbReference>
<accession>A0A9X1LCJ9</accession>
<sequence length="144" mass="15728">MNKHILCCIDLTHTKDAKNVILEAERQANIDGAKLTIMTVIPDYGSSWVGLFFKEGTLSDAANAASNTLKTLIKDTLPEHKGVKSVVEIGVVYEQVLHQIDKLKVDLIVLGAHKPNVLDHLMGPNAAHIVRSSPISSLIVRTQK</sequence>
<evidence type="ECO:0000313" key="5">
    <source>
        <dbReference type="Proteomes" id="UP001139095"/>
    </source>
</evidence>
<name>A0A9X1LCJ9_9GAMM</name>